<feature type="domain" description="RING-type" evidence="3">
    <location>
        <begin position="429"/>
        <end position="468"/>
    </location>
</feature>
<feature type="region of interest" description="Disordered" evidence="2">
    <location>
        <begin position="15"/>
        <end position="38"/>
    </location>
</feature>
<dbReference type="PANTHER" id="PTHR46519:SF3">
    <property type="entry name" value="RING_U-BOX SUPERFAMILY PROTEIN"/>
    <property type="match status" value="1"/>
</dbReference>
<dbReference type="Pfam" id="PF13920">
    <property type="entry name" value="zf-C3HC4_3"/>
    <property type="match status" value="1"/>
</dbReference>
<feature type="compositionally biased region" description="Low complexity" evidence="2">
    <location>
        <begin position="212"/>
        <end position="232"/>
    </location>
</feature>
<gene>
    <name evidence="4" type="ORF">EMAD1354_LOCUS685</name>
</gene>
<sequence length="482" mass="53507">MPGVVLSVANSFERSLGQSAGDSSSQPPGVTPAPSSSDARAVVLEAAGLLRGEDLDEVKCAFIQRREQVQQVRELWLLREQARVRAAEYHFLSRLNALVDQAAKRYADDRPASPLRASFERFRRAEEGLVPTEDDEKQGDTAHGENGDVPFEISMDAETRARHHQFEANLHILQQLRQEARVSSMVEQFCELESAVPDSVWISKHLDHRRVNNSGSNGDDDVSSSTGGQNSVNGGGSRRGSFPRQNSWLASLASLAEQHNVTNALESQFRHQLERVLVERQLDVREGNGVLPYYRRLHELNQQQAEYARSHHYYEDVDDQQHQQHALAAAAAQEDHVRDRFSPDAFSTSGGGRTGREFEDGRDTRLAVEALKHEVHVLKNIVHASFDVQLDVQRAVRQEVAAAMLKTEQQQHNSTVVGHSPRMRSRGSCVVCCETAINCVLYACGHACACSVCARSLLSAGMQCPMCRAPVRDVVVVYEVDA</sequence>
<dbReference type="PANTHER" id="PTHR46519">
    <property type="entry name" value="RING/U-BOX SUPERFAMILY PROTEIN"/>
    <property type="match status" value="1"/>
</dbReference>
<evidence type="ECO:0000259" key="3">
    <source>
        <dbReference type="PROSITE" id="PS50089"/>
    </source>
</evidence>
<protein>
    <recommendedName>
        <fullName evidence="3">RING-type domain-containing protein</fullName>
    </recommendedName>
</protein>
<dbReference type="Gene3D" id="3.30.40.10">
    <property type="entry name" value="Zinc/RING finger domain, C3HC4 (zinc finger)"/>
    <property type="match status" value="1"/>
</dbReference>
<dbReference type="PROSITE" id="PS50089">
    <property type="entry name" value="ZF_RING_2"/>
    <property type="match status" value="1"/>
</dbReference>
<evidence type="ECO:0000256" key="2">
    <source>
        <dbReference type="SAM" id="MobiDB-lite"/>
    </source>
</evidence>
<organism evidence="4">
    <name type="scientific">Erythrolobus madagascarensis</name>
    <dbReference type="NCBI Taxonomy" id="708628"/>
    <lineage>
        <taxon>Eukaryota</taxon>
        <taxon>Rhodophyta</taxon>
        <taxon>Bangiophyceae</taxon>
        <taxon>Porphyridiales</taxon>
        <taxon>Porphyridiaceae</taxon>
        <taxon>Erythrolobus</taxon>
    </lineage>
</organism>
<dbReference type="EMBL" id="HBFE01000990">
    <property type="protein sequence ID" value="CAD8724608.1"/>
    <property type="molecule type" value="Transcribed_RNA"/>
</dbReference>
<keyword evidence="1" id="KW-0862">Zinc</keyword>
<keyword evidence="1" id="KW-0863">Zinc-finger</keyword>
<dbReference type="SUPFAM" id="SSF57850">
    <property type="entry name" value="RING/U-box"/>
    <property type="match status" value="1"/>
</dbReference>
<proteinExistence type="predicted"/>
<accession>A0A7S0T6A0</accession>
<keyword evidence="1" id="KW-0479">Metal-binding</keyword>
<dbReference type="InterPro" id="IPR013083">
    <property type="entry name" value="Znf_RING/FYVE/PHD"/>
</dbReference>
<dbReference type="GO" id="GO:0008270">
    <property type="term" value="F:zinc ion binding"/>
    <property type="evidence" value="ECO:0007669"/>
    <property type="project" value="UniProtKB-KW"/>
</dbReference>
<evidence type="ECO:0000256" key="1">
    <source>
        <dbReference type="PROSITE-ProRule" id="PRU00175"/>
    </source>
</evidence>
<reference evidence="4" key="1">
    <citation type="submission" date="2021-01" db="EMBL/GenBank/DDBJ databases">
        <authorList>
            <person name="Corre E."/>
            <person name="Pelletier E."/>
            <person name="Niang G."/>
            <person name="Scheremetjew M."/>
            <person name="Finn R."/>
            <person name="Kale V."/>
            <person name="Holt S."/>
            <person name="Cochrane G."/>
            <person name="Meng A."/>
            <person name="Brown T."/>
            <person name="Cohen L."/>
        </authorList>
    </citation>
    <scope>NUCLEOTIDE SEQUENCE</scope>
    <source>
        <strain evidence="4">CCMP3276</strain>
    </source>
</reference>
<dbReference type="CDD" id="cd16647">
    <property type="entry name" value="mRING-HC-C3HC5_NEU1"/>
    <property type="match status" value="1"/>
</dbReference>
<feature type="region of interest" description="Disordered" evidence="2">
    <location>
        <begin position="124"/>
        <end position="149"/>
    </location>
</feature>
<feature type="region of interest" description="Disordered" evidence="2">
    <location>
        <begin position="210"/>
        <end position="243"/>
    </location>
</feature>
<dbReference type="InterPro" id="IPR001841">
    <property type="entry name" value="Znf_RING"/>
</dbReference>
<evidence type="ECO:0000313" key="4">
    <source>
        <dbReference type="EMBL" id="CAD8724608.1"/>
    </source>
</evidence>
<dbReference type="AlphaFoldDB" id="A0A7S0T6A0"/>
<name>A0A7S0T6A0_9RHOD</name>